<accession>A0A915BAX4</accession>
<keyword evidence="1" id="KW-1185">Reference proteome</keyword>
<sequence>MSTRNMIFICSGTKLRITILGRLVLFNGVKDHKYLRLATLSSVHHRQMWFLVDAFSSPETWTVVVTMRIKTNCSYRHILQM</sequence>
<dbReference type="WBParaSite" id="PgR031_g037_t01">
    <property type="protein sequence ID" value="PgR031_g037_t01"/>
    <property type="gene ID" value="PgR031_g037"/>
</dbReference>
<protein>
    <submittedName>
        <fullName evidence="2">Uncharacterized protein</fullName>
    </submittedName>
</protein>
<name>A0A915BAX4_PARUN</name>
<dbReference type="AlphaFoldDB" id="A0A915BAX4"/>
<reference evidence="2" key="1">
    <citation type="submission" date="2022-11" db="UniProtKB">
        <authorList>
            <consortium name="WormBaseParasite"/>
        </authorList>
    </citation>
    <scope>IDENTIFICATION</scope>
</reference>
<evidence type="ECO:0000313" key="2">
    <source>
        <dbReference type="WBParaSite" id="PgR031_g037_t01"/>
    </source>
</evidence>
<evidence type="ECO:0000313" key="1">
    <source>
        <dbReference type="Proteomes" id="UP000887569"/>
    </source>
</evidence>
<proteinExistence type="predicted"/>
<dbReference type="Proteomes" id="UP000887569">
    <property type="component" value="Unplaced"/>
</dbReference>
<organism evidence="1 2">
    <name type="scientific">Parascaris univalens</name>
    <name type="common">Nematode worm</name>
    <dbReference type="NCBI Taxonomy" id="6257"/>
    <lineage>
        <taxon>Eukaryota</taxon>
        <taxon>Metazoa</taxon>
        <taxon>Ecdysozoa</taxon>
        <taxon>Nematoda</taxon>
        <taxon>Chromadorea</taxon>
        <taxon>Rhabditida</taxon>
        <taxon>Spirurina</taxon>
        <taxon>Ascaridomorpha</taxon>
        <taxon>Ascaridoidea</taxon>
        <taxon>Ascarididae</taxon>
        <taxon>Parascaris</taxon>
    </lineage>
</organism>